<dbReference type="STRING" id="1603606.DSOUD_1966"/>
<dbReference type="OrthoDB" id="357991at2"/>
<organism evidence="1 2">
    <name type="scientific">Desulfuromonas soudanensis</name>
    <dbReference type="NCBI Taxonomy" id="1603606"/>
    <lineage>
        <taxon>Bacteria</taxon>
        <taxon>Pseudomonadati</taxon>
        <taxon>Thermodesulfobacteriota</taxon>
        <taxon>Desulfuromonadia</taxon>
        <taxon>Desulfuromonadales</taxon>
        <taxon>Desulfuromonadaceae</taxon>
        <taxon>Desulfuromonas</taxon>
    </lineage>
</organism>
<dbReference type="InterPro" id="IPR014553">
    <property type="entry name" value="Aminopept"/>
</dbReference>
<accession>A0A0M4D6U4</accession>
<sequence>MDKARKLTPSLVPRTLLWVSVLGLLAACGDAGYYAQCVRGQLSLMAKREPINRILEAPNTAPELRSHLGKVLAMRDFASSELLLPDNGSYRSYADLGRPYAVWNVVATPEFSLTPQQWCFPVAGCVSYRGYFSLKGAKRFAEKLKGEGGDVYLYGVDAYSTLNWFDDPVLNTFSRRPEANLAGLIFHELAHQQLYVRGDSSFNEAFAKTVELEGVERWLRRNGDEEAQRLYGEAYRREEEFIHLLQQVRDRLLALYASPLDREAMQSGKEKLFAQLREEYGELKESWGGFAGYDPWFKGDLNNARLVSVGTYRDLVPVFRLLLRQEGGDLAAFYRRAAAIGRLAPPQRTALLGKLLAGARKEKVAAAGKKIVQSY</sequence>
<dbReference type="EMBL" id="CP010802">
    <property type="protein sequence ID" value="ALC16735.1"/>
    <property type="molecule type" value="Genomic_DNA"/>
</dbReference>
<protein>
    <submittedName>
        <fullName evidence="1">Putative aminopeptidase</fullName>
    </submittedName>
</protein>
<evidence type="ECO:0000313" key="2">
    <source>
        <dbReference type="Proteomes" id="UP000057158"/>
    </source>
</evidence>
<gene>
    <name evidence="1" type="ORF">DSOUD_1966</name>
</gene>
<dbReference type="Pfam" id="PF10023">
    <property type="entry name" value="Aminopep"/>
    <property type="match status" value="1"/>
</dbReference>
<keyword evidence="2" id="KW-1185">Reference proteome</keyword>
<dbReference type="KEGG" id="des:DSOUD_1966"/>
<keyword evidence="1" id="KW-0378">Hydrolase</keyword>
<dbReference type="AlphaFoldDB" id="A0A0M4D6U4"/>
<evidence type="ECO:0000313" key="1">
    <source>
        <dbReference type="EMBL" id="ALC16735.1"/>
    </source>
</evidence>
<keyword evidence="1" id="KW-0645">Protease</keyword>
<dbReference type="RefSeq" id="WP_053550805.1">
    <property type="nucleotide sequence ID" value="NZ_CP010802.1"/>
</dbReference>
<proteinExistence type="predicted"/>
<dbReference type="Proteomes" id="UP000057158">
    <property type="component" value="Chromosome"/>
</dbReference>
<dbReference type="PIRSF" id="PIRSF029285">
    <property type="entry name" value="Aminopept"/>
    <property type="match status" value="1"/>
</dbReference>
<keyword evidence="1" id="KW-0031">Aminopeptidase</keyword>
<reference evidence="1 2" key="1">
    <citation type="submission" date="2015-07" db="EMBL/GenBank/DDBJ databases">
        <title>Isolation and Genomic Characterization of a Novel Halophilic Metal-Reducing Deltaproteobacterium from the Deep Subsurface.</title>
        <authorList>
            <person name="Badalamenti J.P."/>
            <person name="Summers Z.M."/>
            <person name="Gralnick J.A."/>
            <person name="Bond D.R."/>
        </authorList>
    </citation>
    <scope>NUCLEOTIDE SEQUENCE [LARGE SCALE GENOMIC DNA]</scope>
    <source>
        <strain evidence="1 2">WTL</strain>
    </source>
</reference>
<dbReference type="GO" id="GO:0004177">
    <property type="term" value="F:aminopeptidase activity"/>
    <property type="evidence" value="ECO:0007669"/>
    <property type="project" value="UniProtKB-KW"/>
</dbReference>
<name>A0A0M4D6U4_9BACT</name>
<dbReference type="PROSITE" id="PS51257">
    <property type="entry name" value="PROKAR_LIPOPROTEIN"/>
    <property type="match status" value="1"/>
</dbReference>
<dbReference type="PATRIC" id="fig|1603606.3.peg.2124"/>